<keyword evidence="5" id="KW-0862">Zinc</keyword>
<evidence type="ECO:0000256" key="5">
    <source>
        <dbReference type="ARBA" id="ARBA00022833"/>
    </source>
</evidence>
<dbReference type="SMART" id="SM00849">
    <property type="entry name" value="Lactamase_B"/>
    <property type="match status" value="1"/>
</dbReference>
<dbReference type="InterPro" id="IPR036866">
    <property type="entry name" value="RibonucZ/Hydroxyglut_hydro"/>
</dbReference>
<dbReference type="Proteomes" id="UP000053370">
    <property type="component" value="Unassembled WGS sequence"/>
</dbReference>
<keyword evidence="4" id="KW-0378">Hydrolase</keyword>
<organism evidence="7">
    <name type="scientific">Flexilinea flocculi</name>
    <dbReference type="NCBI Taxonomy" id="1678840"/>
    <lineage>
        <taxon>Bacteria</taxon>
        <taxon>Bacillati</taxon>
        <taxon>Chloroflexota</taxon>
        <taxon>Anaerolineae</taxon>
        <taxon>Anaerolineales</taxon>
        <taxon>Anaerolineaceae</taxon>
        <taxon>Flexilinea</taxon>
    </lineage>
</organism>
<reference evidence="7" key="1">
    <citation type="journal article" date="2015" name="Genome Announc.">
        <title>Draft Genome Sequence of Anaerolineae Strain TC1, a Novel Isolate from a Methanogenic Wastewater Treatment System.</title>
        <authorList>
            <person name="Matsuura N."/>
            <person name="Tourlousse D.M."/>
            <person name="Sun L."/>
            <person name="Toyonaga M."/>
            <person name="Kuroda K."/>
            <person name="Ohashi A."/>
            <person name="Cruz R."/>
            <person name="Yamaguchi T."/>
            <person name="Sekiguchi Y."/>
        </authorList>
    </citation>
    <scope>NUCLEOTIDE SEQUENCE [LARGE SCALE GENOMIC DNA]</scope>
    <source>
        <strain evidence="7">TC1</strain>
    </source>
</reference>
<dbReference type="Gene3D" id="3.60.15.10">
    <property type="entry name" value="Ribonuclease Z/Hydroxyacylglutathione hydrolase-like"/>
    <property type="match status" value="1"/>
</dbReference>
<proteinExistence type="inferred from homology"/>
<dbReference type="InterPro" id="IPR051013">
    <property type="entry name" value="MBL_superfamily_lactonases"/>
</dbReference>
<dbReference type="STRING" id="1678840.ATC1_1297"/>
<evidence type="ECO:0000256" key="2">
    <source>
        <dbReference type="ARBA" id="ARBA00007749"/>
    </source>
</evidence>
<evidence type="ECO:0000256" key="1">
    <source>
        <dbReference type="ARBA" id="ARBA00001947"/>
    </source>
</evidence>
<comment type="cofactor">
    <cofactor evidence="1">
        <name>Zn(2+)</name>
        <dbReference type="ChEBI" id="CHEBI:29105"/>
    </cofactor>
</comment>
<dbReference type="RefSeq" id="WP_062278115.1">
    <property type="nucleotide sequence ID" value="NZ_DF968180.1"/>
</dbReference>
<accession>A0A0K8PA78</accession>
<evidence type="ECO:0000256" key="3">
    <source>
        <dbReference type="ARBA" id="ARBA00022723"/>
    </source>
</evidence>
<dbReference type="CDD" id="cd07729">
    <property type="entry name" value="AHL_lactonase_MBL-fold"/>
    <property type="match status" value="1"/>
</dbReference>
<name>A0A0K8PA78_9CHLR</name>
<dbReference type="AlphaFoldDB" id="A0A0K8PA78"/>
<sequence length="286" mass="32399">MYSIWLLEYAHVQKQHIGSVLSGQHNKGYRELAFTYMLLKGNGLTILIDTGTNGENEATLKLHKRDGVLDWQPPSKVLAKVGIKPEDVDYILISHAHYDHINNMQAFPKAHFFVQEKEILGWVWAMTREKKFRFPNMALNNQDIFDALHLIVENRMTLVDGEVKNVLPDIDLYPAYDGHSFGSQIIVINNPDGIWENVGDLAYVQENLTGIDNTGTYVPVGLAVGSPYNLIKSLDDMMKIANNDMHRIIIGHEPNNWTKFPTKKYDDGLHVAEIALAEGDKSIFVK</sequence>
<evidence type="ECO:0000313" key="8">
    <source>
        <dbReference type="Proteomes" id="UP000053370"/>
    </source>
</evidence>
<dbReference type="OrthoDB" id="333278at2"/>
<comment type="similarity">
    <text evidence="2">Belongs to the metallo-beta-lactamase superfamily.</text>
</comment>
<keyword evidence="8" id="KW-1185">Reference proteome</keyword>
<protein>
    <submittedName>
        <fullName evidence="7">Glyoxylase</fullName>
    </submittedName>
</protein>
<dbReference type="InterPro" id="IPR001279">
    <property type="entry name" value="Metallo-B-lactamas"/>
</dbReference>
<gene>
    <name evidence="7" type="ORF">ATC1_1297</name>
</gene>
<keyword evidence="3" id="KW-0479">Metal-binding</keyword>
<dbReference type="Pfam" id="PF00753">
    <property type="entry name" value="Lactamase_B"/>
    <property type="match status" value="1"/>
</dbReference>
<dbReference type="SUPFAM" id="SSF56281">
    <property type="entry name" value="Metallo-hydrolase/oxidoreductase"/>
    <property type="match status" value="1"/>
</dbReference>
<dbReference type="GO" id="GO:0016787">
    <property type="term" value="F:hydrolase activity"/>
    <property type="evidence" value="ECO:0007669"/>
    <property type="project" value="UniProtKB-KW"/>
</dbReference>
<feature type="domain" description="Metallo-beta-lactamase" evidence="6">
    <location>
        <begin position="32"/>
        <end position="252"/>
    </location>
</feature>
<dbReference type="EMBL" id="DF968180">
    <property type="protein sequence ID" value="GAP39567.1"/>
    <property type="molecule type" value="Genomic_DNA"/>
</dbReference>
<evidence type="ECO:0000256" key="4">
    <source>
        <dbReference type="ARBA" id="ARBA00022801"/>
    </source>
</evidence>
<evidence type="ECO:0000313" key="7">
    <source>
        <dbReference type="EMBL" id="GAP39567.1"/>
    </source>
</evidence>
<dbReference type="PANTHER" id="PTHR42978">
    <property type="entry name" value="QUORUM-QUENCHING LACTONASE YTNP-RELATED-RELATED"/>
    <property type="match status" value="1"/>
</dbReference>
<evidence type="ECO:0000259" key="6">
    <source>
        <dbReference type="SMART" id="SM00849"/>
    </source>
</evidence>
<dbReference type="PANTHER" id="PTHR42978:SF2">
    <property type="entry name" value="102 KBASES UNSTABLE REGION: FROM 1 TO 119443"/>
    <property type="match status" value="1"/>
</dbReference>
<dbReference type="GO" id="GO:0046872">
    <property type="term" value="F:metal ion binding"/>
    <property type="evidence" value="ECO:0007669"/>
    <property type="project" value="UniProtKB-KW"/>
</dbReference>